<protein>
    <submittedName>
        <fullName evidence="1">Uncharacterized protein</fullName>
    </submittedName>
</protein>
<organism evidence="1 2">
    <name type="scientific">Vibrio nigripulchritudo SOn1</name>
    <dbReference type="NCBI Taxonomy" id="1238450"/>
    <lineage>
        <taxon>Bacteria</taxon>
        <taxon>Pseudomonadati</taxon>
        <taxon>Pseudomonadota</taxon>
        <taxon>Gammaproteobacteria</taxon>
        <taxon>Vibrionales</taxon>
        <taxon>Vibrionaceae</taxon>
        <taxon>Vibrio</taxon>
    </lineage>
</organism>
<dbReference type="AlphaFoldDB" id="A0AAV2VPH7"/>
<dbReference type="EMBL" id="CAOF01000094">
    <property type="protein sequence ID" value="CCO46602.1"/>
    <property type="molecule type" value="Genomic_DNA"/>
</dbReference>
<gene>
    <name evidence="1" type="ORF">VIBNISOn1_1830001</name>
</gene>
<sequence length="38" mass="4256">MSGQCQIDVKVNIIFPDINNLASKNNKPYTLMLVNLCC</sequence>
<evidence type="ECO:0000313" key="2">
    <source>
        <dbReference type="Proteomes" id="UP000018211"/>
    </source>
</evidence>
<comment type="caution">
    <text evidence="1">The sequence shown here is derived from an EMBL/GenBank/DDBJ whole genome shotgun (WGS) entry which is preliminary data.</text>
</comment>
<name>A0AAV2VPH7_9VIBR</name>
<proteinExistence type="predicted"/>
<reference evidence="1 2" key="1">
    <citation type="journal article" date="2013" name="ISME J.">
        <title>Comparative genomics of pathogenic lineages of Vibrio nigripulchritudo identifies virulence-associated traits.</title>
        <authorList>
            <person name="Goudenege D."/>
            <person name="Labreuche Y."/>
            <person name="Krin E."/>
            <person name="Ansquer D."/>
            <person name="Mangenot S."/>
            <person name="Calteau A."/>
            <person name="Medigue C."/>
            <person name="Mazel D."/>
            <person name="Polz M.F."/>
            <person name="Le Roux F."/>
        </authorList>
    </citation>
    <scope>NUCLEOTIDE SEQUENCE [LARGE SCALE GENOMIC DNA]</scope>
    <source>
        <strain evidence="1 2">SOn1</strain>
    </source>
</reference>
<accession>A0AAV2VPH7</accession>
<evidence type="ECO:0000313" key="1">
    <source>
        <dbReference type="EMBL" id="CCO46602.1"/>
    </source>
</evidence>
<dbReference type="Proteomes" id="UP000018211">
    <property type="component" value="Unassembled WGS sequence"/>
</dbReference>